<evidence type="ECO:0000313" key="7">
    <source>
        <dbReference type="Proteomes" id="UP000037643"/>
    </source>
</evidence>
<evidence type="ECO:0000313" key="6">
    <source>
        <dbReference type="EMBL" id="AKM07928.1"/>
    </source>
</evidence>
<gene>
    <name evidence="6" type="ORF">AM2010_1866</name>
</gene>
<dbReference type="InterPro" id="IPR000847">
    <property type="entry name" value="LysR_HTH_N"/>
</dbReference>
<dbReference type="GO" id="GO:0003700">
    <property type="term" value="F:DNA-binding transcription factor activity"/>
    <property type="evidence" value="ECO:0007669"/>
    <property type="project" value="InterPro"/>
</dbReference>
<dbReference type="PATRIC" id="fig|543877.4.peg.1894"/>
<dbReference type="Gene3D" id="1.10.10.10">
    <property type="entry name" value="Winged helix-like DNA-binding domain superfamily/Winged helix DNA-binding domain"/>
    <property type="match status" value="1"/>
</dbReference>
<dbReference type="SUPFAM" id="SSF53850">
    <property type="entry name" value="Periplasmic binding protein-like II"/>
    <property type="match status" value="1"/>
</dbReference>
<dbReference type="GO" id="GO:0006351">
    <property type="term" value="P:DNA-templated transcription"/>
    <property type="evidence" value="ECO:0007669"/>
    <property type="project" value="TreeGrafter"/>
</dbReference>
<dbReference type="Gene3D" id="3.40.190.10">
    <property type="entry name" value="Periplasmic binding protein-like II"/>
    <property type="match status" value="2"/>
</dbReference>
<dbReference type="Pfam" id="PF03466">
    <property type="entry name" value="LysR_substrate"/>
    <property type="match status" value="1"/>
</dbReference>
<dbReference type="FunFam" id="1.10.10.10:FF:000001">
    <property type="entry name" value="LysR family transcriptional regulator"/>
    <property type="match status" value="1"/>
</dbReference>
<accession>A0A0G3XBZ1</accession>
<proteinExistence type="inferred from homology"/>
<keyword evidence="4" id="KW-0804">Transcription</keyword>
<dbReference type="Proteomes" id="UP000037643">
    <property type="component" value="Chromosome"/>
</dbReference>
<reference evidence="6 7" key="1">
    <citation type="submission" date="2015-06" db="EMBL/GenBank/DDBJ databases">
        <authorList>
            <person name="Kim K.M."/>
        </authorList>
    </citation>
    <scope>NUCLEOTIDE SEQUENCE [LARGE SCALE GENOMIC DNA]</scope>
    <source>
        <strain evidence="6 7">KCTC 22370</strain>
    </source>
</reference>
<dbReference type="InterPro" id="IPR036390">
    <property type="entry name" value="WH_DNA-bd_sf"/>
</dbReference>
<keyword evidence="7" id="KW-1185">Reference proteome</keyword>
<dbReference type="AlphaFoldDB" id="A0A0G3XBZ1"/>
<comment type="similarity">
    <text evidence="1">Belongs to the LysR transcriptional regulatory family.</text>
</comment>
<dbReference type="PANTHER" id="PTHR30537:SF26">
    <property type="entry name" value="GLYCINE CLEAVAGE SYSTEM TRANSCRIPTIONAL ACTIVATOR"/>
    <property type="match status" value="1"/>
</dbReference>
<dbReference type="InterPro" id="IPR005119">
    <property type="entry name" value="LysR_subst-bd"/>
</dbReference>
<name>A0A0G3XBZ1_9SPHN</name>
<dbReference type="InterPro" id="IPR036388">
    <property type="entry name" value="WH-like_DNA-bd_sf"/>
</dbReference>
<dbReference type="KEGG" id="amx:AM2010_1866"/>
<evidence type="ECO:0000259" key="5">
    <source>
        <dbReference type="PROSITE" id="PS50931"/>
    </source>
</evidence>
<dbReference type="STRING" id="543877.AM2010_1866"/>
<keyword evidence="2" id="KW-0805">Transcription regulation</keyword>
<evidence type="ECO:0000256" key="2">
    <source>
        <dbReference type="ARBA" id="ARBA00023015"/>
    </source>
</evidence>
<feature type="domain" description="HTH lysR-type" evidence="5">
    <location>
        <begin position="2"/>
        <end position="59"/>
    </location>
</feature>
<dbReference type="Pfam" id="PF00126">
    <property type="entry name" value="HTH_1"/>
    <property type="match status" value="1"/>
</dbReference>
<protein>
    <submittedName>
        <fullName evidence="6">Transcriptional regulator</fullName>
    </submittedName>
</protein>
<sequence length="290" mass="31662">MPRMHELVAFEAAARHRSFTGAAVELNLTQGAISRAVAALEQRLRTPLFKRVRQRVSLTPVGRDYQDQVRALLGQLNTATRQAMSAGTVEQTLHIATLPTFGIHWLTPRLPQFLALHPHVTVNLASRTRPFSFEAEGFDLAIHHGEDAWPGGTLRRIVDETMVPMCSPEYREAKAIEAPSDLGRATLIHLRTRPAAWAEWHAAAGLRGDGAYRGPVYDQFGMAVSGAAAGLGVALLPELFAAEQIEDGKLVTLFDLELRTGSAYYIVLPEAGDKPAAVDFAEWLATQLPG</sequence>
<dbReference type="EMBL" id="CP011805">
    <property type="protein sequence ID" value="AKM07928.1"/>
    <property type="molecule type" value="Genomic_DNA"/>
</dbReference>
<evidence type="ECO:0000256" key="4">
    <source>
        <dbReference type="ARBA" id="ARBA00023163"/>
    </source>
</evidence>
<dbReference type="PANTHER" id="PTHR30537">
    <property type="entry name" value="HTH-TYPE TRANSCRIPTIONAL REGULATOR"/>
    <property type="match status" value="1"/>
</dbReference>
<dbReference type="InterPro" id="IPR058163">
    <property type="entry name" value="LysR-type_TF_proteobact-type"/>
</dbReference>
<dbReference type="SUPFAM" id="SSF46785">
    <property type="entry name" value="Winged helix' DNA-binding domain"/>
    <property type="match status" value="1"/>
</dbReference>
<keyword evidence="3" id="KW-0238">DNA-binding</keyword>
<dbReference type="PRINTS" id="PR00039">
    <property type="entry name" value="HTHLYSR"/>
</dbReference>
<dbReference type="GO" id="GO:0043565">
    <property type="term" value="F:sequence-specific DNA binding"/>
    <property type="evidence" value="ECO:0007669"/>
    <property type="project" value="TreeGrafter"/>
</dbReference>
<evidence type="ECO:0000256" key="3">
    <source>
        <dbReference type="ARBA" id="ARBA00023125"/>
    </source>
</evidence>
<dbReference type="PROSITE" id="PS50931">
    <property type="entry name" value="HTH_LYSR"/>
    <property type="match status" value="1"/>
</dbReference>
<evidence type="ECO:0000256" key="1">
    <source>
        <dbReference type="ARBA" id="ARBA00009437"/>
    </source>
</evidence>
<organism evidence="6 7">
    <name type="scientific">Pelagerythrobacter marensis</name>
    <dbReference type="NCBI Taxonomy" id="543877"/>
    <lineage>
        <taxon>Bacteria</taxon>
        <taxon>Pseudomonadati</taxon>
        <taxon>Pseudomonadota</taxon>
        <taxon>Alphaproteobacteria</taxon>
        <taxon>Sphingomonadales</taxon>
        <taxon>Erythrobacteraceae</taxon>
        <taxon>Pelagerythrobacter</taxon>
    </lineage>
</organism>